<dbReference type="Pfam" id="PF20432">
    <property type="entry name" value="Xre-like-HTH"/>
    <property type="match status" value="1"/>
</dbReference>
<dbReference type="InterPro" id="IPR046847">
    <property type="entry name" value="Xre-like_HTH"/>
</dbReference>
<dbReference type="Proteomes" id="UP001209229">
    <property type="component" value="Unassembled WGS sequence"/>
</dbReference>
<proteinExistence type="predicted"/>
<evidence type="ECO:0000313" key="3">
    <source>
        <dbReference type="EMBL" id="MCW3788341.1"/>
    </source>
</evidence>
<feature type="domain" description="Antitoxin Xre/MbcA/ParS-like toxin-binding" evidence="1">
    <location>
        <begin position="107"/>
        <end position="154"/>
    </location>
</feature>
<dbReference type="RefSeq" id="WP_301191902.1">
    <property type="nucleotide sequence ID" value="NZ_JAPDPJ010000051.1"/>
</dbReference>
<accession>A0AAE3SGH4</accession>
<dbReference type="GO" id="GO:0003677">
    <property type="term" value="F:DNA binding"/>
    <property type="evidence" value="ECO:0007669"/>
    <property type="project" value="InterPro"/>
</dbReference>
<evidence type="ECO:0000259" key="1">
    <source>
        <dbReference type="Pfam" id="PF09722"/>
    </source>
</evidence>
<reference evidence="3" key="1">
    <citation type="submission" date="2022-10" db="EMBL/GenBank/DDBJ databases">
        <authorList>
            <person name="Yu W.X."/>
        </authorList>
    </citation>
    <scope>NUCLEOTIDE SEQUENCE</scope>
    <source>
        <strain evidence="3">AAT</strain>
    </source>
</reference>
<organism evidence="3 4">
    <name type="scientific">Plebeiibacterium sediminum</name>
    <dbReference type="NCBI Taxonomy" id="2992112"/>
    <lineage>
        <taxon>Bacteria</taxon>
        <taxon>Pseudomonadati</taxon>
        <taxon>Bacteroidota</taxon>
        <taxon>Bacteroidia</taxon>
        <taxon>Marinilabiliales</taxon>
        <taxon>Marinilabiliaceae</taxon>
        <taxon>Plebeiibacterium</taxon>
    </lineage>
</organism>
<dbReference type="InterPro" id="IPR024467">
    <property type="entry name" value="Xre/MbcA/ParS-like_toxin-bd"/>
</dbReference>
<evidence type="ECO:0000313" key="4">
    <source>
        <dbReference type="Proteomes" id="UP001209229"/>
    </source>
</evidence>
<feature type="domain" description="Antitoxin Xre-like helix-turn-helix" evidence="2">
    <location>
        <begin position="56"/>
        <end position="99"/>
    </location>
</feature>
<comment type="caution">
    <text evidence="3">The sequence shown here is derived from an EMBL/GenBank/DDBJ whole genome shotgun (WGS) entry which is preliminary data.</text>
</comment>
<dbReference type="EMBL" id="JAPDPJ010000051">
    <property type="protein sequence ID" value="MCW3788341.1"/>
    <property type="molecule type" value="Genomic_DNA"/>
</dbReference>
<keyword evidence="4" id="KW-1185">Reference proteome</keyword>
<dbReference type="Pfam" id="PF09722">
    <property type="entry name" value="Xre_MbcA_ParS_C"/>
    <property type="match status" value="1"/>
</dbReference>
<sequence length="157" mass="18112">MGVLKESNKDKRSVKRLMNSFLGESPSDSPTSKWALVTALENISMEKSDFKLLAEYALGVGLTKKEYAHFLHINPRTLDRNMNDNYTLDLDKSEKILRISKMIQRGVDTFGNIEKFSKWIREYNTSLQKRPIELFTTIVGIELIENVLTRIDYGVYS</sequence>
<gene>
    <name evidence="3" type="ORF">OM075_17870</name>
</gene>
<name>A0AAE3SGH4_9BACT</name>
<dbReference type="AlphaFoldDB" id="A0AAE3SGH4"/>
<protein>
    <submittedName>
        <fullName evidence="3">DUF2384 domain-containing protein</fullName>
    </submittedName>
</protein>
<evidence type="ECO:0000259" key="2">
    <source>
        <dbReference type="Pfam" id="PF20432"/>
    </source>
</evidence>